<dbReference type="Proteomes" id="UP000085678">
    <property type="component" value="Unplaced"/>
</dbReference>
<dbReference type="SUPFAM" id="SSF54695">
    <property type="entry name" value="POZ domain"/>
    <property type="match status" value="2"/>
</dbReference>
<dbReference type="SUPFAM" id="SSF48403">
    <property type="entry name" value="Ankyrin repeat"/>
    <property type="match status" value="1"/>
</dbReference>
<evidence type="ECO:0000256" key="1">
    <source>
        <dbReference type="ARBA" id="ARBA00022737"/>
    </source>
</evidence>
<dbReference type="GeneID" id="106160798"/>
<organism evidence="6 7">
    <name type="scientific">Lingula anatina</name>
    <name type="common">Brachiopod</name>
    <name type="synonym">Lingula unguis</name>
    <dbReference type="NCBI Taxonomy" id="7574"/>
    <lineage>
        <taxon>Eukaryota</taxon>
        <taxon>Metazoa</taxon>
        <taxon>Spiralia</taxon>
        <taxon>Lophotrochozoa</taxon>
        <taxon>Brachiopoda</taxon>
        <taxon>Linguliformea</taxon>
        <taxon>Lingulata</taxon>
        <taxon>Lingulida</taxon>
        <taxon>Linguloidea</taxon>
        <taxon>Lingulidae</taxon>
        <taxon>Lingula</taxon>
    </lineage>
</organism>
<sequence length="488" mass="56340">MDTYELFQACKRGDLAKVQHLVEQKEMELNVRDRWDSTPLYYACLCGHEDLVKYMLENGAKCEAHTFDGERCLYGALTDEIRNLLKKYKVISSKTIRRHEYDEFLRKLSDRGFYADIIFYVHGVSLPAHRCILTARSKYFAELFKTRWKDRKEIHITHALVYPWAFKAVLQYLYTAQIECHIDQVEDILRVAKQCKLEQLMEEMEDKLKKVVSFESTKPGVNVTQIVIEPLLNSNTLSMELGVLADHALPQEMCIADGELPFPSERLLTYPDLCLSIQGHHYMVHKAFFCGRSDYFKALLQDHFCESETLTDSQSDPQSDPLCDPQLPVISLHDVDEEVFVQVMYYIYQDTCELNDGNVFDILWTADMYLLPGLKRQCSNVIGNCLSCDNVISVLRTARLFNLPRLEDQCTEHIANNIDKMVKSEDFISLVAEDAQGVKERHETDTIPVIDDVRFHITNFVQTFSEVEDANAKLILIDGLLEELNLEG</sequence>
<dbReference type="CDD" id="cd18296">
    <property type="entry name" value="BTB2_POZ_ABTB1_BPOZ1"/>
    <property type="match status" value="1"/>
</dbReference>
<dbReference type="Pfam" id="PF00651">
    <property type="entry name" value="BTB"/>
    <property type="match status" value="2"/>
</dbReference>
<keyword evidence="6" id="KW-1185">Reference proteome</keyword>
<gene>
    <name evidence="7" type="primary">LOC106160798</name>
</gene>
<dbReference type="InterPro" id="IPR036770">
    <property type="entry name" value="Ankyrin_rpt-contain_sf"/>
</dbReference>
<keyword evidence="4" id="KW-0175">Coiled coil</keyword>
<dbReference type="PANTHER" id="PTHR46231:SF1">
    <property type="entry name" value="ANKYRIN REPEAT AND BTB_POZ DOMAIN-CONTAINING PROTEIN 1"/>
    <property type="match status" value="1"/>
</dbReference>
<evidence type="ECO:0000256" key="4">
    <source>
        <dbReference type="SAM" id="Coils"/>
    </source>
</evidence>
<dbReference type="SMART" id="SM00225">
    <property type="entry name" value="BTB"/>
    <property type="match status" value="2"/>
</dbReference>
<evidence type="ECO:0000313" key="7">
    <source>
        <dbReference type="RefSeq" id="XP_013393006.1"/>
    </source>
</evidence>
<dbReference type="SMART" id="SM00248">
    <property type="entry name" value="ANK"/>
    <property type="match status" value="2"/>
</dbReference>
<feature type="domain" description="BTB" evidence="5">
    <location>
        <begin position="271"/>
        <end position="356"/>
    </location>
</feature>
<reference evidence="7" key="1">
    <citation type="submission" date="2025-08" db="UniProtKB">
        <authorList>
            <consortium name="RefSeq"/>
        </authorList>
    </citation>
    <scope>IDENTIFICATION</scope>
    <source>
        <tissue evidence="7">Gonads</tissue>
    </source>
</reference>
<evidence type="ECO:0000256" key="2">
    <source>
        <dbReference type="ARBA" id="ARBA00023043"/>
    </source>
</evidence>
<dbReference type="OrthoDB" id="684045at2759"/>
<keyword evidence="2 3" id="KW-0040">ANK repeat</keyword>
<dbReference type="STRING" id="7574.A0A1S3I596"/>
<dbReference type="PANTHER" id="PTHR46231">
    <property type="entry name" value="ANKYRIN REPEAT AND BTB/POZ DOMAIN-CONTAINING PROTEIN 1"/>
    <property type="match status" value="1"/>
</dbReference>
<dbReference type="CDD" id="cd18497">
    <property type="entry name" value="BACK_ABTB1_BPOZ"/>
    <property type="match status" value="1"/>
</dbReference>
<evidence type="ECO:0000313" key="6">
    <source>
        <dbReference type="Proteomes" id="UP000085678"/>
    </source>
</evidence>
<dbReference type="InterPro" id="IPR044515">
    <property type="entry name" value="ABTB1"/>
</dbReference>
<name>A0A1S3I596_LINAN</name>
<dbReference type="RefSeq" id="XP_013393006.1">
    <property type="nucleotide sequence ID" value="XM_013537552.1"/>
</dbReference>
<dbReference type="InParanoid" id="A0A1S3I596"/>
<dbReference type="KEGG" id="lak:106160798"/>
<proteinExistence type="predicted"/>
<dbReference type="GO" id="GO:0005737">
    <property type="term" value="C:cytoplasm"/>
    <property type="evidence" value="ECO:0007669"/>
    <property type="project" value="TreeGrafter"/>
</dbReference>
<feature type="coiled-coil region" evidence="4">
    <location>
        <begin position="190"/>
        <end position="217"/>
    </location>
</feature>
<dbReference type="Gene3D" id="1.25.40.20">
    <property type="entry name" value="Ankyrin repeat-containing domain"/>
    <property type="match status" value="1"/>
</dbReference>
<evidence type="ECO:0000256" key="3">
    <source>
        <dbReference type="PROSITE-ProRule" id="PRU00023"/>
    </source>
</evidence>
<dbReference type="Gene3D" id="3.30.710.10">
    <property type="entry name" value="Potassium Channel Kv1.1, Chain A"/>
    <property type="match status" value="2"/>
</dbReference>
<dbReference type="CDD" id="cd18295">
    <property type="entry name" value="BTB1_POZ_ABTB1_BPOZ1"/>
    <property type="match status" value="1"/>
</dbReference>
<dbReference type="PROSITE" id="PS50297">
    <property type="entry name" value="ANK_REP_REGION"/>
    <property type="match status" value="1"/>
</dbReference>
<dbReference type="PROSITE" id="PS50088">
    <property type="entry name" value="ANK_REPEAT"/>
    <property type="match status" value="1"/>
</dbReference>
<dbReference type="InterPro" id="IPR011333">
    <property type="entry name" value="SKP1/BTB/POZ_sf"/>
</dbReference>
<dbReference type="GO" id="GO:0000151">
    <property type="term" value="C:ubiquitin ligase complex"/>
    <property type="evidence" value="ECO:0007669"/>
    <property type="project" value="TreeGrafter"/>
</dbReference>
<dbReference type="InterPro" id="IPR002110">
    <property type="entry name" value="Ankyrin_rpt"/>
</dbReference>
<dbReference type="PROSITE" id="PS50097">
    <property type="entry name" value="BTB"/>
    <property type="match status" value="2"/>
</dbReference>
<keyword evidence="1" id="KW-0677">Repeat</keyword>
<protein>
    <submittedName>
        <fullName evidence="7">Ankyrin repeat and BTB/POZ domain-containing protein 1</fullName>
    </submittedName>
</protein>
<evidence type="ECO:0000259" key="5">
    <source>
        <dbReference type="PROSITE" id="PS50097"/>
    </source>
</evidence>
<accession>A0A1S3I596</accession>
<dbReference type="InterPro" id="IPR000210">
    <property type="entry name" value="BTB/POZ_dom"/>
</dbReference>
<dbReference type="FunFam" id="1.25.40.20:FF:000115">
    <property type="entry name" value="Ankyrin repeat and BTB/POZ domain-containing protein 1"/>
    <property type="match status" value="1"/>
</dbReference>
<feature type="domain" description="BTB" evidence="5">
    <location>
        <begin position="115"/>
        <end position="182"/>
    </location>
</feature>
<dbReference type="AlphaFoldDB" id="A0A1S3I596"/>
<feature type="repeat" description="ANK" evidence="3">
    <location>
        <begin position="35"/>
        <end position="67"/>
    </location>
</feature>
<dbReference type="Pfam" id="PF12796">
    <property type="entry name" value="Ank_2"/>
    <property type="match status" value="1"/>
</dbReference>